<accession>A0A2Z7C102</accession>
<dbReference type="Proteomes" id="UP000250235">
    <property type="component" value="Unassembled WGS sequence"/>
</dbReference>
<evidence type="ECO:0000256" key="1">
    <source>
        <dbReference type="SAM" id="SignalP"/>
    </source>
</evidence>
<protein>
    <submittedName>
        <fullName evidence="2">Chloride channel/carrier, CIC family</fullName>
    </submittedName>
</protein>
<evidence type="ECO:0000313" key="2">
    <source>
        <dbReference type="EMBL" id="KZV40344.1"/>
    </source>
</evidence>
<feature type="signal peptide" evidence="1">
    <location>
        <begin position="1"/>
        <end position="19"/>
    </location>
</feature>
<dbReference type="AlphaFoldDB" id="A0A2Z7C102"/>
<sequence>MELSLYPLLLHAFCHLVSATAEPCLPAAGLVIPAAATCWFPLRDVPAGYYHCKIHRLNLSAKAKRCRIHLSKRQRLTTANIKFQRLLLLLSSNTDQTLHFHMRPALFPSKRPNEQDSLLYNLIHLTAAQLFMTSRLLKSSISLDDVTTAEYFSFASIQTFLLHNC</sequence>
<feature type="chain" id="PRO_5016248319" evidence="1">
    <location>
        <begin position="20"/>
        <end position="165"/>
    </location>
</feature>
<gene>
    <name evidence="2" type="ORF">F511_14914</name>
</gene>
<dbReference type="EMBL" id="KV000358">
    <property type="protein sequence ID" value="KZV40344.1"/>
    <property type="molecule type" value="Genomic_DNA"/>
</dbReference>
<evidence type="ECO:0000313" key="3">
    <source>
        <dbReference type="Proteomes" id="UP000250235"/>
    </source>
</evidence>
<organism evidence="2 3">
    <name type="scientific">Dorcoceras hygrometricum</name>
    <dbReference type="NCBI Taxonomy" id="472368"/>
    <lineage>
        <taxon>Eukaryota</taxon>
        <taxon>Viridiplantae</taxon>
        <taxon>Streptophyta</taxon>
        <taxon>Embryophyta</taxon>
        <taxon>Tracheophyta</taxon>
        <taxon>Spermatophyta</taxon>
        <taxon>Magnoliopsida</taxon>
        <taxon>eudicotyledons</taxon>
        <taxon>Gunneridae</taxon>
        <taxon>Pentapetalae</taxon>
        <taxon>asterids</taxon>
        <taxon>lamiids</taxon>
        <taxon>Lamiales</taxon>
        <taxon>Gesneriaceae</taxon>
        <taxon>Didymocarpoideae</taxon>
        <taxon>Trichosporeae</taxon>
        <taxon>Loxocarpinae</taxon>
        <taxon>Dorcoceras</taxon>
    </lineage>
</organism>
<name>A0A2Z7C102_9LAMI</name>
<keyword evidence="1" id="KW-0732">Signal</keyword>
<reference evidence="2 3" key="1">
    <citation type="journal article" date="2015" name="Proc. Natl. Acad. Sci. U.S.A.">
        <title>The resurrection genome of Boea hygrometrica: A blueprint for survival of dehydration.</title>
        <authorList>
            <person name="Xiao L."/>
            <person name="Yang G."/>
            <person name="Zhang L."/>
            <person name="Yang X."/>
            <person name="Zhao S."/>
            <person name="Ji Z."/>
            <person name="Zhou Q."/>
            <person name="Hu M."/>
            <person name="Wang Y."/>
            <person name="Chen M."/>
            <person name="Xu Y."/>
            <person name="Jin H."/>
            <person name="Xiao X."/>
            <person name="Hu G."/>
            <person name="Bao F."/>
            <person name="Hu Y."/>
            <person name="Wan P."/>
            <person name="Li L."/>
            <person name="Deng X."/>
            <person name="Kuang T."/>
            <person name="Xiang C."/>
            <person name="Zhu J.K."/>
            <person name="Oliver M.J."/>
            <person name="He Y."/>
        </authorList>
    </citation>
    <scope>NUCLEOTIDE SEQUENCE [LARGE SCALE GENOMIC DNA]</scope>
    <source>
        <strain evidence="3">cv. XS01</strain>
    </source>
</reference>
<proteinExistence type="predicted"/>
<keyword evidence="3" id="KW-1185">Reference proteome</keyword>